<evidence type="ECO:0000313" key="2">
    <source>
        <dbReference type="EMBL" id="KAK9119313.1"/>
    </source>
</evidence>
<evidence type="ECO:0000256" key="1">
    <source>
        <dbReference type="SAM" id="MobiDB-lite"/>
    </source>
</evidence>
<comment type="caution">
    <text evidence="2">The sequence shown here is derived from an EMBL/GenBank/DDBJ whole genome shotgun (WGS) entry which is preliminary data.</text>
</comment>
<evidence type="ECO:0000313" key="3">
    <source>
        <dbReference type="Proteomes" id="UP001419268"/>
    </source>
</evidence>
<feature type="region of interest" description="Disordered" evidence="1">
    <location>
        <begin position="71"/>
        <end position="118"/>
    </location>
</feature>
<dbReference type="Proteomes" id="UP001419268">
    <property type="component" value="Unassembled WGS sequence"/>
</dbReference>
<dbReference type="AlphaFoldDB" id="A0AAP0IQV0"/>
<keyword evidence="3" id="KW-1185">Reference proteome</keyword>
<accession>A0AAP0IQV0</accession>
<organism evidence="2 3">
    <name type="scientific">Stephania cephalantha</name>
    <dbReference type="NCBI Taxonomy" id="152367"/>
    <lineage>
        <taxon>Eukaryota</taxon>
        <taxon>Viridiplantae</taxon>
        <taxon>Streptophyta</taxon>
        <taxon>Embryophyta</taxon>
        <taxon>Tracheophyta</taxon>
        <taxon>Spermatophyta</taxon>
        <taxon>Magnoliopsida</taxon>
        <taxon>Ranunculales</taxon>
        <taxon>Menispermaceae</taxon>
        <taxon>Menispermoideae</taxon>
        <taxon>Cissampelideae</taxon>
        <taxon>Stephania</taxon>
    </lineage>
</organism>
<proteinExistence type="predicted"/>
<name>A0AAP0IQV0_9MAGN</name>
<feature type="compositionally biased region" description="Gly residues" evidence="1">
    <location>
        <begin position="105"/>
        <end position="115"/>
    </location>
</feature>
<gene>
    <name evidence="2" type="ORF">Scep_017406</name>
</gene>
<protein>
    <submittedName>
        <fullName evidence="2">Uncharacterized protein</fullName>
    </submittedName>
</protein>
<dbReference type="EMBL" id="JBBNAG010000007">
    <property type="protein sequence ID" value="KAK9119313.1"/>
    <property type="molecule type" value="Genomic_DNA"/>
</dbReference>
<sequence length="149" mass="16071">MVPSSRSSLLEIELGVSNRYRTQGSHFALIRRDWWGRQPLVVGRAVGGGHWVEQWFAVGGDDDRWWSEATTKGVGRPQTATASRRQWEASRGVGRRWTQQWRVGDSGGGEGGTGGTMRCEAAVRGGGGRKAAVRAVEGDDDGNGFGGGR</sequence>
<reference evidence="2 3" key="1">
    <citation type="submission" date="2024-01" db="EMBL/GenBank/DDBJ databases">
        <title>Genome assemblies of Stephania.</title>
        <authorList>
            <person name="Yang L."/>
        </authorList>
    </citation>
    <scope>NUCLEOTIDE SEQUENCE [LARGE SCALE GENOMIC DNA]</scope>
    <source>
        <strain evidence="2">JXDWG</strain>
        <tissue evidence="2">Leaf</tissue>
    </source>
</reference>